<dbReference type="EMBL" id="NBSH01000002">
    <property type="protein sequence ID" value="ORX40211.1"/>
    <property type="molecule type" value="Genomic_DNA"/>
</dbReference>
<comment type="caution">
    <text evidence="1">The sequence shown here is derived from an EMBL/GenBank/DDBJ whole genome shotgun (WGS) entry which is preliminary data.</text>
</comment>
<keyword evidence="2" id="KW-1185">Reference proteome</keyword>
<dbReference type="GeneID" id="33554133"/>
<reference evidence="1 2" key="1">
    <citation type="submission" date="2017-03" db="EMBL/GenBank/DDBJ databases">
        <title>Widespread Adenine N6-methylation of Active Genes in Fungi.</title>
        <authorList>
            <consortium name="DOE Joint Genome Institute"/>
            <person name="Mondo S.J."/>
            <person name="Dannebaum R.O."/>
            <person name="Kuo R.C."/>
            <person name="Louie K.B."/>
            <person name="Bewick A.J."/>
            <person name="Labutti K."/>
            <person name="Haridas S."/>
            <person name="Kuo A."/>
            <person name="Salamov A."/>
            <person name="Ahrendt S.R."/>
            <person name="Lau R."/>
            <person name="Bowen B.P."/>
            <person name="Lipzen A."/>
            <person name="Sullivan W."/>
            <person name="Andreopoulos W.B."/>
            <person name="Clum A."/>
            <person name="Lindquist E."/>
            <person name="Daum C."/>
            <person name="Northen T.R."/>
            <person name="Ramamoorthy G."/>
            <person name="Schmitz R.J."/>
            <person name="Gryganskyi A."/>
            <person name="Culley D."/>
            <person name="Magnuson J."/>
            <person name="James T.Y."/>
            <person name="O'Malley M.A."/>
            <person name="Stajich J.E."/>
            <person name="Spatafora J.W."/>
            <person name="Visel A."/>
            <person name="Grigoriev I.V."/>
        </authorList>
    </citation>
    <scope>NUCLEOTIDE SEQUENCE [LARGE SCALE GENOMIC DNA]</scope>
    <source>
        <strain evidence="1 2">NRRL Y-17943</strain>
    </source>
</reference>
<accession>A0A1Y1UQ96</accession>
<organism evidence="1 2">
    <name type="scientific">Kockovaella imperatae</name>
    <dbReference type="NCBI Taxonomy" id="4999"/>
    <lineage>
        <taxon>Eukaryota</taxon>
        <taxon>Fungi</taxon>
        <taxon>Dikarya</taxon>
        <taxon>Basidiomycota</taxon>
        <taxon>Agaricomycotina</taxon>
        <taxon>Tremellomycetes</taxon>
        <taxon>Tremellales</taxon>
        <taxon>Cuniculitremaceae</taxon>
        <taxon>Kockovaella</taxon>
    </lineage>
</organism>
<dbReference type="Proteomes" id="UP000193218">
    <property type="component" value="Unassembled WGS sequence"/>
</dbReference>
<name>A0A1Y1UQ96_9TREE</name>
<proteinExistence type="predicted"/>
<gene>
    <name evidence="1" type="ORF">BD324DRAFT_266258</name>
</gene>
<dbReference type="InParanoid" id="A0A1Y1UQ96"/>
<protein>
    <submittedName>
        <fullName evidence="1">Uncharacterized protein</fullName>
    </submittedName>
</protein>
<evidence type="ECO:0000313" key="1">
    <source>
        <dbReference type="EMBL" id="ORX40211.1"/>
    </source>
</evidence>
<sequence length="173" mass="19200">MGPALPRAAQVVVKCISHSLVYPLQRACHQEIVWRARVASSLVVPRCCPFRPRSLPRSRGHTNVSHDLIVGPWPSAKHSAASRTLDAVPRKLHTFWRAGHFGPALRRQPHLRYNQADNVTDRSFPLAPHSCLSKQLGFDLTSSCAPCQCGDFELGRGVWDPYGAASSRFGREL</sequence>
<dbReference type="AlphaFoldDB" id="A0A1Y1UQ96"/>
<dbReference type="RefSeq" id="XP_021873996.1">
    <property type="nucleotide sequence ID" value="XM_022012325.1"/>
</dbReference>
<evidence type="ECO:0000313" key="2">
    <source>
        <dbReference type="Proteomes" id="UP000193218"/>
    </source>
</evidence>